<dbReference type="OrthoDB" id="5782607at2759"/>
<dbReference type="AlphaFoldDB" id="A0A0C2FW69"/>
<dbReference type="EMBL" id="KN742709">
    <property type="protein sequence ID" value="KIH52825.1"/>
    <property type="molecule type" value="Genomic_DNA"/>
</dbReference>
<evidence type="ECO:0000313" key="2">
    <source>
        <dbReference type="Proteomes" id="UP000054047"/>
    </source>
</evidence>
<accession>A0A0C2FW69</accession>
<keyword evidence="2" id="KW-1185">Reference proteome</keyword>
<sequence>MDEVAFAIHIEPLLEAVKELNERFAHMSMMMETKFEAVHGMEAKLRANDRVMETLLERSTSRSNCAFCAYEDNKDMHVTSRCCRCPDPVSRAIQASTRQLCEKWLQPKHLEECGISCQVCGPAHSVLLCPSRRGNNSFKRRKVGSFECCLLITASKFIISELSKPRPQLGDAVIGQPITVVPHSLPNPVPCKAMPRPRRG</sequence>
<name>A0A0C2FW69_9BILA</name>
<dbReference type="Proteomes" id="UP000054047">
    <property type="component" value="Unassembled WGS sequence"/>
</dbReference>
<organism evidence="1 2">
    <name type="scientific">Ancylostoma duodenale</name>
    <dbReference type="NCBI Taxonomy" id="51022"/>
    <lineage>
        <taxon>Eukaryota</taxon>
        <taxon>Metazoa</taxon>
        <taxon>Ecdysozoa</taxon>
        <taxon>Nematoda</taxon>
        <taxon>Chromadorea</taxon>
        <taxon>Rhabditida</taxon>
        <taxon>Rhabditina</taxon>
        <taxon>Rhabditomorpha</taxon>
        <taxon>Strongyloidea</taxon>
        <taxon>Ancylostomatidae</taxon>
        <taxon>Ancylostomatinae</taxon>
        <taxon>Ancylostoma</taxon>
    </lineage>
</organism>
<proteinExistence type="predicted"/>
<gene>
    <name evidence="1" type="ORF">ANCDUO_17065</name>
</gene>
<reference evidence="1 2" key="1">
    <citation type="submission" date="2013-12" db="EMBL/GenBank/DDBJ databases">
        <title>Draft genome of the parsitic nematode Ancylostoma duodenale.</title>
        <authorList>
            <person name="Mitreva M."/>
        </authorList>
    </citation>
    <scope>NUCLEOTIDE SEQUENCE [LARGE SCALE GENOMIC DNA]</scope>
    <source>
        <strain evidence="1 2">Zhejiang</strain>
    </source>
</reference>
<evidence type="ECO:0000313" key="1">
    <source>
        <dbReference type="EMBL" id="KIH52825.1"/>
    </source>
</evidence>
<protein>
    <submittedName>
        <fullName evidence="1">Uncharacterized protein</fullName>
    </submittedName>
</protein>